<feature type="short sequence motif" description="DGA/G" evidence="4">
    <location>
        <begin position="123"/>
        <end position="125"/>
    </location>
</feature>
<evidence type="ECO:0000313" key="7">
    <source>
        <dbReference type="EMBL" id="KAK5110129.1"/>
    </source>
</evidence>
<dbReference type="PROSITE" id="PS51635">
    <property type="entry name" value="PNPLA"/>
    <property type="match status" value="1"/>
</dbReference>
<dbReference type="GO" id="GO:0047499">
    <property type="term" value="F:calcium-independent phospholipase A2 activity"/>
    <property type="evidence" value="ECO:0007669"/>
    <property type="project" value="TreeGrafter"/>
</dbReference>
<keyword evidence="1" id="KW-0378">Hydrolase</keyword>
<feature type="domain" description="PNPLA" evidence="6">
    <location>
        <begin position="1"/>
        <end position="136"/>
    </location>
</feature>
<evidence type="ECO:0000256" key="1">
    <source>
        <dbReference type="ARBA" id="ARBA00022801"/>
    </source>
</evidence>
<comment type="caution">
    <text evidence="7">The sequence shown here is derived from an EMBL/GenBank/DDBJ whole genome shotgun (WGS) entry which is preliminary data.</text>
</comment>
<dbReference type="PANTHER" id="PTHR24185:SF1">
    <property type="entry name" value="CALCIUM-INDEPENDENT PHOSPHOLIPASE A2-GAMMA"/>
    <property type="match status" value="1"/>
</dbReference>
<dbReference type="InterPro" id="IPR002641">
    <property type="entry name" value="PNPLA_dom"/>
</dbReference>
<evidence type="ECO:0000256" key="4">
    <source>
        <dbReference type="PROSITE-ProRule" id="PRU01161"/>
    </source>
</evidence>
<dbReference type="GO" id="GO:0016042">
    <property type="term" value="P:lipid catabolic process"/>
    <property type="evidence" value="ECO:0007669"/>
    <property type="project" value="UniProtKB-KW"/>
</dbReference>
<evidence type="ECO:0000313" key="8">
    <source>
        <dbReference type="Proteomes" id="UP001310890"/>
    </source>
</evidence>
<dbReference type="Proteomes" id="UP001310890">
    <property type="component" value="Unassembled WGS sequence"/>
</dbReference>
<reference evidence="7" key="1">
    <citation type="submission" date="2023-08" db="EMBL/GenBank/DDBJ databases">
        <title>Black Yeasts Isolated from many extreme environments.</title>
        <authorList>
            <person name="Coleine C."/>
            <person name="Stajich J.E."/>
            <person name="Selbmann L."/>
        </authorList>
    </citation>
    <scope>NUCLEOTIDE SEQUENCE</scope>
    <source>
        <strain evidence="7">CCFEE 5401</strain>
    </source>
</reference>
<sequence length="1020" mass="112133">MDIVARRAGEPTDAPFISSEPGPKTFVLASQVYDGEHRLAVLRTYHLSVDENAVTGPQPLSSQGRVETQTSLDASSLRRSIDSTRSDLGSIPSSLTVWQAARATSAAPTFFSPVRLGGGTFVDGGISVNNPTTEAITEVEHMVGPRGVNMVVSFGAGRIESSTQEAKETLTGRLKHSFFADTDTVHEHVSKVAERQGFSYFRFQGTASVGASSLWQLPTSRSPEKSELATEWLTEKESRICAQMLVASRRRRSQARVVFLKDHTNATRGLRSATTRTQSLIPETPEPTVVVASPQSSSSAADQAPTLTSLLHDAARKEVLRAIVNPKAYFTEIETLEETVLRLCDLTFLDLSDSATKADDTTIGPGALSEIQQRCIAAMAKALEAIEAMQRAHFCGTSIVVLAMDPARVDVVTATTLAIADVARFSESLRGALVDQALCVQCANELLHCFGGRFGRLPSLQEGTGSAHHFWTRMHRTCALLLLAIRSYSRSHRSGQAAAGSTGETDMIQFERHSGSNTGAALCFRREQLACLHDYLGGPVWVFGPQCEARPSYLAITLEQYSDLWGPLLAVPSSFDHNLLLGIRTQRGLLFISPRSGSDDPALEIPLRWQQMSYHETEEKLASIDAESNEHLWFPVDAAFLIGHPREPGQRAMSVEQRSTHSTLALSQPLAVRQGLRCNTKCSVSLSDFKNHHYAHIRLARTERERMKMDSIQGTISVPAAKFVVPAVGVTFKPVAGQNFKDILLFLCSTSSNNPEWLEGILNYRVGLEYSACSRNAQRITLLEALKLGFPSAASRLQDARDARKGAVIMPYLEILKDTGIDHRGRLQEMFSNDSGVPHIYEQGSDLPNWIAMLQDDLKNACFAVLSPRCLEFTERDKFRIFRSICARKTTYPGTLTAPVFSTKINIRAFVPKESDYDAASQSYSLTVGTRMTLVSGDSTPLGSVEIRSNPKDHRAGQMVYFSADSITHRTVLLLSQKFSGQVHGPNDEVVNMDLVSKYTITVFIVDQKHHAQHFNWKKG</sequence>
<dbReference type="PANTHER" id="PTHR24185">
    <property type="entry name" value="CALCIUM-INDEPENDENT PHOSPHOLIPASE A2-GAMMA"/>
    <property type="match status" value="1"/>
</dbReference>
<dbReference type="EMBL" id="JAVRRL010000053">
    <property type="protein sequence ID" value="KAK5110129.1"/>
    <property type="molecule type" value="Genomic_DNA"/>
</dbReference>
<dbReference type="Pfam" id="PF01734">
    <property type="entry name" value="Patatin"/>
    <property type="match status" value="1"/>
</dbReference>
<keyword evidence="2" id="KW-0442">Lipid degradation</keyword>
<keyword evidence="3" id="KW-0443">Lipid metabolism</keyword>
<protein>
    <recommendedName>
        <fullName evidence="6">PNPLA domain-containing protein</fullName>
    </recommendedName>
</protein>
<gene>
    <name evidence="7" type="ORF">LTR62_006263</name>
</gene>
<proteinExistence type="predicted"/>
<dbReference type="GO" id="GO:0019369">
    <property type="term" value="P:arachidonate metabolic process"/>
    <property type="evidence" value="ECO:0007669"/>
    <property type="project" value="TreeGrafter"/>
</dbReference>
<dbReference type="Gene3D" id="3.40.1090.10">
    <property type="entry name" value="Cytosolic phospholipase A2 catalytic domain"/>
    <property type="match status" value="1"/>
</dbReference>
<dbReference type="InterPro" id="IPR016035">
    <property type="entry name" value="Acyl_Trfase/lysoPLipase"/>
</dbReference>
<accession>A0AAN7TCL5</accession>
<organism evidence="7 8">
    <name type="scientific">Meristemomyces frigidus</name>
    <dbReference type="NCBI Taxonomy" id="1508187"/>
    <lineage>
        <taxon>Eukaryota</taxon>
        <taxon>Fungi</taxon>
        <taxon>Dikarya</taxon>
        <taxon>Ascomycota</taxon>
        <taxon>Pezizomycotina</taxon>
        <taxon>Dothideomycetes</taxon>
        <taxon>Dothideomycetidae</taxon>
        <taxon>Mycosphaerellales</taxon>
        <taxon>Teratosphaeriaceae</taxon>
        <taxon>Meristemomyces</taxon>
    </lineage>
</organism>
<evidence type="ECO:0000256" key="2">
    <source>
        <dbReference type="ARBA" id="ARBA00022963"/>
    </source>
</evidence>
<dbReference type="AlphaFoldDB" id="A0AAN7TCL5"/>
<dbReference type="SUPFAM" id="SSF52151">
    <property type="entry name" value="FabD/lysophospholipase-like"/>
    <property type="match status" value="1"/>
</dbReference>
<name>A0AAN7TCL5_9PEZI</name>
<evidence type="ECO:0000256" key="3">
    <source>
        <dbReference type="ARBA" id="ARBA00023098"/>
    </source>
</evidence>
<feature type="compositionally biased region" description="Polar residues" evidence="5">
    <location>
        <begin position="58"/>
        <end position="78"/>
    </location>
</feature>
<comment type="caution">
    <text evidence="4">Lacks conserved residue(s) required for the propagation of feature annotation.</text>
</comment>
<feature type="region of interest" description="Disordered" evidence="5">
    <location>
        <begin position="53"/>
        <end position="86"/>
    </location>
</feature>
<dbReference type="GO" id="GO:0016020">
    <property type="term" value="C:membrane"/>
    <property type="evidence" value="ECO:0007669"/>
    <property type="project" value="TreeGrafter"/>
</dbReference>
<evidence type="ECO:0000259" key="6">
    <source>
        <dbReference type="PROSITE" id="PS51635"/>
    </source>
</evidence>
<evidence type="ECO:0000256" key="5">
    <source>
        <dbReference type="SAM" id="MobiDB-lite"/>
    </source>
</evidence>
<dbReference type="GO" id="GO:0046486">
    <property type="term" value="P:glycerolipid metabolic process"/>
    <property type="evidence" value="ECO:0007669"/>
    <property type="project" value="UniProtKB-ARBA"/>
</dbReference>